<evidence type="ECO:0000256" key="3">
    <source>
        <dbReference type="ARBA" id="ARBA00022884"/>
    </source>
</evidence>
<dbReference type="PANTHER" id="PTHR11760:SF19">
    <property type="entry name" value="SMALL RIBOSOMAL SUBUNIT PROTEIN US3C"/>
    <property type="match status" value="1"/>
</dbReference>
<dbReference type="Proteomes" id="UP000236840">
    <property type="component" value="Unassembled WGS sequence"/>
</dbReference>
<dbReference type="HAMAP" id="MF_01309_B">
    <property type="entry name" value="Ribosomal_uS3_B"/>
    <property type="match status" value="1"/>
</dbReference>
<dbReference type="PANTHER" id="PTHR11760">
    <property type="entry name" value="30S/40S RIBOSOMAL PROTEIN S3"/>
    <property type="match status" value="1"/>
</dbReference>
<protein>
    <recommendedName>
        <fullName evidence="7">Small ribosomal subunit protein uS3</fullName>
    </recommendedName>
    <alternativeName>
        <fullName evidence="8">30S ribosomal protein S3</fullName>
    </alternativeName>
</protein>
<comment type="caution">
    <text evidence="11">The sequence shown here is derived from an EMBL/GenBank/DDBJ whole genome shotgun (WGS) entry which is preliminary data.</text>
</comment>
<dbReference type="CDD" id="cd02412">
    <property type="entry name" value="KH-II_30S_S3"/>
    <property type="match status" value="1"/>
</dbReference>
<dbReference type="SUPFAM" id="SSF54814">
    <property type="entry name" value="Prokaryotic type KH domain (KH-domain type II)"/>
    <property type="match status" value="1"/>
</dbReference>
<name>A0A2H9N1F3_9BACT</name>
<gene>
    <name evidence="11" type="primary">rpsC</name>
    <name evidence="11" type="ORF">COZ90_00645</name>
</gene>
<keyword evidence="5" id="KW-0687">Ribonucleoprotein</keyword>
<dbReference type="InterPro" id="IPR004044">
    <property type="entry name" value="KH_dom_type_2"/>
</dbReference>
<evidence type="ECO:0000256" key="7">
    <source>
        <dbReference type="ARBA" id="ARBA00035257"/>
    </source>
</evidence>
<dbReference type="InterPro" id="IPR001351">
    <property type="entry name" value="Ribosomal_uS3_C"/>
</dbReference>
<keyword evidence="4 11" id="KW-0689">Ribosomal protein</keyword>
<evidence type="ECO:0000256" key="6">
    <source>
        <dbReference type="ARBA" id="ARBA00024998"/>
    </source>
</evidence>
<dbReference type="InterPro" id="IPR036419">
    <property type="entry name" value="Ribosomal_S3_C_sf"/>
</dbReference>
<evidence type="ECO:0000259" key="10">
    <source>
        <dbReference type="PROSITE" id="PS50823"/>
    </source>
</evidence>
<dbReference type="SUPFAM" id="SSF54821">
    <property type="entry name" value="Ribosomal protein S3 C-terminal domain"/>
    <property type="match status" value="1"/>
</dbReference>
<dbReference type="InterPro" id="IPR057258">
    <property type="entry name" value="Ribosomal_uS3"/>
</dbReference>
<evidence type="ECO:0000313" key="11">
    <source>
        <dbReference type="EMBL" id="PIW91443.1"/>
    </source>
</evidence>
<sequence>LEEKHSNMTHRVHPKAFRIKDLTDWGSRWLSKREFSKYLEEDFKIREFLEKKLGKLGIEKIEIERSPGKINVIISSARPGLIIGRGGGGVEELKKELENKVIKEKKDLKIEIREVRDLWASAPLAAQWIAQQIEKRVRYRRVLKQALAKIMATKGVQGARVEVAGRLDGVEIHRIEWLKKGRLPRQTIRADIDYAKSRAFCTYGVVGVKVWIYKGEKF</sequence>
<keyword evidence="3 9" id="KW-0694">RNA-binding</keyword>
<comment type="similarity">
    <text evidence="1">Belongs to the universal ribosomal protein uS3 family.</text>
</comment>
<dbReference type="GO" id="GO:0019843">
    <property type="term" value="F:rRNA binding"/>
    <property type="evidence" value="ECO:0007669"/>
    <property type="project" value="UniProtKB-KW"/>
</dbReference>
<dbReference type="SMART" id="SM00322">
    <property type="entry name" value="KH"/>
    <property type="match status" value="1"/>
</dbReference>
<evidence type="ECO:0000256" key="1">
    <source>
        <dbReference type="ARBA" id="ARBA00010761"/>
    </source>
</evidence>
<evidence type="ECO:0000256" key="5">
    <source>
        <dbReference type="ARBA" id="ARBA00023274"/>
    </source>
</evidence>
<dbReference type="Pfam" id="PF07650">
    <property type="entry name" value="KH_2"/>
    <property type="match status" value="1"/>
</dbReference>
<dbReference type="InterPro" id="IPR015946">
    <property type="entry name" value="KH_dom-like_a/b"/>
</dbReference>
<feature type="domain" description="KH type-2" evidence="10">
    <location>
        <begin position="45"/>
        <end position="116"/>
    </location>
</feature>
<dbReference type="GO" id="GO:0003735">
    <property type="term" value="F:structural constituent of ribosome"/>
    <property type="evidence" value="ECO:0007669"/>
    <property type="project" value="InterPro"/>
</dbReference>
<dbReference type="PROSITE" id="PS50823">
    <property type="entry name" value="KH_TYPE_2"/>
    <property type="match status" value="1"/>
</dbReference>
<reference evidence="12" key="1">
    <citation type="submission" date="2017-09" db="EMBL/GenBank/DDBJ databases">
        <title>Depth-based differentiation of microbial function through sediment-hosted aquifers and enrichment of novel symbionts in the deep terrestrial subsurface.</title>
        <authorList>
            <person name="Probst A.J."/>
            <person name="Ladd B."/>
            <person name="Jarett J.K."/>
            <person name="Geller-Mcgrath D.E."/>
            <person name="Sieber C.M.K."/>
            <person name="Emerson J.B."/>
            <person name="Anantharaman K."/>
            <person name="Thomas B.C."/>
            <person name="Malmstrom R."/>
            <person name="Stieglmeier M."/>
            <person name="Klingl A."/>
            <person name="Woyke T."/>
            <person name="Ryan C.M."/>
            <person name="Banfield J.F."/>
        </authorList>
    </citation>
    <scope>NUCLEOTIDE SEQUENCE [LARGE SCALE GENOMIC DNA]</scope>
</reference>
<dbReference type="GO" id="GO:0006412">
    <property type="term" value="P:translation"/>
    <property type="evidence" value="ECO:0007669"/>
    <property type="project" value="InterPro"/>
</dbReference>
<accession>A0A2H9N1F3</accession>
<dbReference type="GO" id="GO:0022627">
    <property type="term" value="C:cytosolic small ribosomal subunit"/>
    <property type="evidence" value="ECO:0007669"/>
    <property type="project" value="TreeGrafter"/>
</dbReference>
<dbReference type="Pfam" id="PF00189">
    <property type="entry name" value="Ribosomal_S3_C"/>
    <property type="match status" value="1"/>
</dbReference>
<dbReference type="Gene3D" id="3.30.1140.32">
    <property type="entry name" value="Ribosomal protein S3, C-terminal domain"/>
    <property type="match status" value="1"/>
</dbReference>
<dbReference type="InterPro" id="IPR005704">
    <property type="entry name" value="Ribosomal_uS3_bac-typ"/>
</dbReference>
<proteinExistence type="inferred from homology"/>
<evidence type="ECO:0000256" key="2">
    <source>
        <dbReference type="ARBA" id="ARBA00022730"/>
    </source>
</evidence>
<evidence type="ECO:0000313" key="12">
    <source>
        <dbReference type="Proteomes" id="UP000236840"/>
    </source>
</evidence>
<dbReference type="InterPro" id="IPR009019">
    <property type="entry name" value="KH_sf_prok-type"/>
</dbReference>
<feature type="non-terminal residue" evidence="11">
    <location>
        <position position="1"/>
    </location>
</feature>
<dbReference type="NCBIfam" id="TIGR01009">
    <property type="entry name" value="rpsC_bact"/>
    <property type="match status" value="1"/>
</dbReference>
<dbReference type="InterPro" id="IPR004087">
    <property type="entry name" value="KH_dom"/>
</dbReference>
<evidence type="ECO:0000256" key="9">
    <source>
        <dbReference type="PROSITE-ProRule" id="PRU00118"/>
    </source>
</evidence>
<dbReference type="EMBL" id="PFHJ01000017">
    <property type="protein sequence ID" value="PIW91443.1"/>
    <property type="molecule type" value="Genomic_DNA"/>
</dbReference>
<comment type="function">
    <text evidence="6">Binds the lower part of the 30S subunit head. Binds mRNA in the 70S ribosome, positioning it for translation.</text>
</comment>
<evidence type="ECO:0000256" key="8">
    <source>
        <dbReference type="ARBA" id="ARBA00035521"/>
    </source>
</evidence>
<dbReference type="AlphaFoldDB" id="A0A2H9N1F3"/>
<organism evidence="11 12">
    <name type="scientific">Candidatus Nealsonbacteria bacterium CG_4_8_14_3_um_filter_37_36</name>
    <dbReference type="NCBI Taxonomy" id="1974688"/>
    <lineage>
        <taxon>Bacteria</taxon>
        <taxon>Candidatus Nealsoniibacteriota</taxon>
    </lineage>
</organism>
<keyword evidence="2" id="KW-0699">rRNA-binding</keyword>
<dbReference type="FunFam" id="3.30.300.20:FF:000001">
    <property type="entry name" value="30S ribosomal protein S3"/>
    <property type="match status" value="1"/>
</dbReference>
<dbReference type="Gene3D" id="3.30.300.20">
    <property type="match status" value="1"/>
</dbReference>
<evidence type="ECO:0000256" key="4">
    <source>
        <dbReference type="ARBA" id="ARBA00022980"/>
    </source>
</evidence>